<evidence type="ECO:0000259" key="21">
    <source>
        <dbReference type="PROSITE" id="PS51553"/>
    </source>
</evidence>
<name>A0A4S4LB59_9AGAM</name>
<keyword evidence="23" id="KW-1185">Reference proteome</keyword>
<dbReference type="CDD" id="cd18673">
    <property type="entry name" value="PIN_XRN1-2-like"/>
    <property type="match status" value="1"/>
</dbReference>
<comment type="function">
    <text evidence="16">Catalyzes the conversion of xanthine monophosphate (XMP) to GMP in the presence of glutamine and ATP through an adenyl-XMP intermediate.</text>
</comment>
<evidence type="ECO:0000313" key="22">
    <source>
        <dbReference type="EMBL" id="THH08924.1"/>
    </source>
</evidence>
<evidence type="ECO:0000256" key="3">
    <source>
        <dbReference type="ARBA" id="ARBA00021562"/>
    </source>
</evidence>
<dbReference type="HAMAP" id="MF_00344">
    <property type="entry name" value="GMP_synthase"/>
    <property type="match status" value="1"/>
</dbReference>
<dbReference type="PROSITE" id="PS51273">
    <property type="entry name" value="GATASE_TYPE_1"/>
    <property type="match status" value="1"/>
</dbReference>
<dbReference type="Pfam" id="PF03159">
    <property type="entry name" value="XRN_N"/>
    <property type="match status" value="1"/>
</dbReference>
<dbReference type="CDD" id="cd01997">
    <property type="entry name" value="GMP_synthase_C"/>
    <property type="match status" value="1"/>
</dbReference>
<evidence type="ECO:0000256" key="9">
    <source>
        <dbReference type="ARBA" id="ARBA00022801"/>
    </source>
</evidence>
<dbReference type="Pfam" id="PF18129">
    <property type="entry name" value="SH3_12"/>
    <property type="match status" value="1"/>
</dbReference>
<dbReference type="GO" id="GO:0003921">
    <property type="term" value="F:GMP synthase activity"/>
    <property type="evidence" value="ECO:0007669"/>
    <property type="project" value="InterPro"/>
</dbReference>
<evidence type="ECO:0000256" key="18">
    <source>
        <dbReference type="ARBA" id="ARBA00063203"/>
    </source>
</evidence>
<dbReference type="Proteomes" id="UP000308199">
    <property type="component" value="Unassembled WGS sequence"/>
</dbReference>
<evidence type="ECO:0000256" key="5">
    <source>
        <dbReference type="ARBA" id="ARBA00022722"/>
    </source>
</evidence>
<dbReference type="InterPro" id="IPR004859">
    <property type="entry name" value="Xrn1_N"/>
</dbReference>
<gene>
    <name evidence="22" type="ORF">EW145_g2373</name>
</gene>
<feature type="region of interest" description="Disordered" evidence="20">
    <location>
        <begin position="138"/>
        <end position="161"/>
    </location>
</feature>
<keyword evidence="6 19" id="KW-0547">Nucleotide-binding</keyword>
<feature type="domain" description="GMPS ATP-PPase" evidence="21">
    <location>
        <begin position="1619"/>
        <end position="1822"/>
    </location>
</feature>
<dbReference type="InterPro" id="IPR047008">
    <property type="entry name" value="XRN1_SH3_sf"/>
</dbReference>
<protein>
    <recommendedName>
        <fullName evidence="3">GMP synthase [glutamine-hydrolyzing]</fullName>
        <ecNumber evidence="2">6.3.5.2</ecNumber>
    </recommendedName>
    <alternativeName>
        <fullName evidence="13">GMP synthetase</fullName>
    </alternativeName>
    <alternativeName>
        <fullName evidence="14">Glutamine amidotransferase</fullName>
    </alternativeName>
</protein>
<feature type="region of interest" description="Disordered" evidence="20">
    <location>
        <begin position="1291"/>
        <end position="1311"/>
    </location>
</feature>
<dbReference type="Pfam" id="PF17846">
    <property type="entry name" value="XRN_M"/>
    <property type="match status" value="1"/>
</dbReference>
<organism evidence="22 23">
    <name type="scientific">Phellinidium pouzarii</name>
    <dbReference type="NCBI Taxonomy" id="167371"/>
    <lineage>
        <taxon>Eukaryota</taxon>
        <taxon>Fungi</taxon>
        <taxon>Dikarya</taxon>
        <taxon>Basidiomycota</taxon>
        <taxon>Agaricomycotina</taxon>
        <taxon>Agaricomycetes</taxon>
        <taxon>Hymenochaetales</taxon>
        <taxon>Hymenochaetaceae</taxon>
        <taxon>Phellinidium</taxon>
    </lineage>
</organism>
<feature type="compositionally biased region" description="Basic and acidic residues" evidence="20">
    <location>
        <begin position="145"/>
        <end position="161"/>
    </location>
</feature>
<dbReference type="InterPro" id="IPR025777">
    <property type="entry name" value="GMPS_ATP_PPase_dom"/>
</dbReference>
<dbReference type="InterPro" id="IPR022955">
    <property type="entry name" value="GMP_synthase"/>
</dbReference>
<dbReference type="Gene3D" id="2.30.30.30">
    <property type="match status" value="1"/>
</dbReference>
<keyword evidence="12" id="KW-0315">Glutamine amidotransferase</keyword>
<proteinExistence type="inferred from homology"/>
<evidence type="ECO:0000256" key="12">
    <source>
        <dbReference type="ARBA" id="ARBA00022962"/>
    </source>
</evidence>
<keyword evidence="8 19" id="KW-0658">Purine biosynthesis</keyword>
<dbReference type="FunFam" id="3.30.300.10:FF:000002">
    <property type="entry name" value="GMP synthase [glutamine-hydrolyzing]"/>
    <property type="match status" value="1"/>
</dbReference>
<dbReference type="Pfam" id="PF18334">
    <property type="entry name" value="XRN1_D2_D3"/>
    <property type="match status" value="1"/>
</dbReference>
<dbReference type="Gene3D" id="3.30.300.10">
    <property type="match status" value="1"/>
</dbReference>
<dbReference type="Pfam" id="PF00117">
    <property type="entry name" value="GATase"/>
    <property type="match status" value="1"/>
</dbReference>
<dbReference type="EMBL" id="SGPK01000082">
    <property type="protein sequence ID" value="THH08924.1"/>
    <property type="molecule type" value="Genomic_DNA"/>
</dbReference>
<dbReference type="NCBIfam" id="TIGR00888">
    <property type="entry name" value="guaA_Nterm"/>
    <property type="match status" value="1"/>
</dbReference>
<evidence type="ECO:0000256" key="7">
    <source>
        <dbReference type="ARBA" id="ARBA00022749"/>
    </source>
</evidence>
<dbReference type="GO" id="GO:0005524">
    <property type="term" value="F:ATP binding"/>
    <property type="evidence" value="ECO:0007669"/>
    <property type="project" value="UniProtKB-UniRule"/>
</dbReference>
<dbReference type="SUPFAM" id="SSF52402">
    <property type="entry name" value="Adenine nucleotide alpha hydrolases-like"/>
    <property type="match status" value="1"/>
</dbReference>
<dbReference type="Gene3D" id="2.170.260.40">
    <property type="match status" value="1"/>
</dbReference>
<dbReference type="Gene3D" id="3.40.50.620">
    <property type="entry name" value="HUPs"/>
    <property type="match status" value="1"/>
</dbReference>
<dbReference type="InterPro" id="IPR027073">
    <property type="entry name" value="5_3_exoribonuclease"/>
</dbReference>
<dbReference type="GO" id="GO:0005634">
    <property type="term" value="C:nucleus"/>
    <property type="evidence" value="ECO:0007669"/>
    <property type="project" value="TreeGrafter"/>
</dbReference>
<dbReference type="FunFam" id="3.40.50.12390:FF:000002">
    <property type="entry name" value="5'-3' exoribonuclease 1"/>
    <property type="match status" value="1"/>
</dbReference>
<evidence type="ECO:0000256" key="17">
    <source>
        <dbReference type="ARBA" id="ARBA00049404"/>
    </source>
</evidence>
<evidence type="ECO:0000313" key="23">
    <source>
        <dbReference type="Proteomes" id="UP000308199"/>
    </source>
</evidence>
<dbReference type="NCBIfam" id="NF000848">
    <property type="entry name" value="PRK00074.1"/>
    <property type="match status" value="1"/>
</dbReference>
<keyword evidence="10" id="KW-0269">Exonuclease</keyword>
<feature type="compositionally biased region" description="Polar residues" evidence="20">
    <location>
        <begin position="1343"/>
        <end position="1355"/>
    </location>
</feature>
<dbReference type="Pfam" id="PF18332">
    <property type="entry name" value="XRN1_D1"/>
    <property type="match status" value="1"/>
</dbReference>
<comment type="caution">
    <text evidence="22">The sequence shown here is derived from an EMBL/GenBank/DDBJ whole genome shotgun (WGS) entry which is preliminary data.</text>
</comment>
<dbReference type="Gene3D" id="2.30.30.750">
    <property type="match status" value="1"/>
</dbReference>
<dbReference type="InterPro" id="IPR017926">
    <property type="entry name" value="GATASE"/>
</dbReference>
<keyword evidence="11 19" id="KW-0067">ATP-binding</keyword>
<dbReference type="InterPro" id="IPR001674">
    <property type="entry name" value="GMP_synth_C"/>
</dbReference>
<feature type="compositionally biased region" description="Polar residues" evidence="20">
    <location>
        <begin position="1374"/>
        <end position="1386"/>
    </location>
</feature>
<evidence type="ECO:0000256" key="6">
    <source>
        <dbReference type="ARBA" id="ARBA00022741"/>
    </source>
</evidence>
<comment type="pathway">
    <text evidence="1">Purine metabolism; GMP biosynthesis; GMP from XMP (L-Gln route): step 1/1.</text>
</comment>
<dbReference type="Pfam" id="PF00958">
    <property type="entry name" value="GMP_synt_C"/>
    <property type="match status" value="1"/>
</dbReference>
<dbReference type="InterPro" id="IPR014729">
    <property type="entry name" value="Rossmann-like_a/b/a_fold"/>
</dbReference>
<comment type="catalytic activity">
    <reaction evidence="17">
        <text>XMP + L-glutamine + ATP + H2O = GMP + L-glutamate + AMP + diphosphate + 2 H(+)</text>
        <dbReference type="Rhea" id="RHEA:11680"/>
        <dbReference type="ChEBI" id="CHEBI:15377"/>
        <dbReference type="ChEBI" id="CHEBI:15378"/>
        <dbReference type="ChEBI" id="CHEBI:29985"/>
        <dbReference type="ChEBI" id="CHEBI:30616"/>
        <dbReference type="ChEBI" id="CHEBI:33019"/>
        <dbReference type="ChEBI" id="CHEBI:57464"/>
        <dbReference type="ChEBI" id="CHEBI:58115"/>
        <dbReference type="ChEBI" id="CHEBI:58359"/>
        <dbReference type="ChEBI" id="CHEBI:456215"/>
        <dbReference type="EC" id="6.3.5.2"/>
    </reaction>
</comment>
<dbReference type="InterPro" id="IPR047007">
    <property type="entry name" value="XRN1_D1_sf"/>
</dbReference>
<dbReference type="InterPro" id="IPR014722">
    <property type="entry name" value="Rib_uL2_dom2"/>
</dbReference>
<keyword evidence="7 19" id="KW-0332">GMP biosynthesis</keyword>
<evidence type="ECO:0000256" key="1">
    <source>
        <dbReference type="ARBA" id="ARBA00005153"/>
    </source>
</evidence>
<comment type="similarity">
    <text evidence="15">Belongs to the 5'-3' exonuclease family.</text>
</comment>
<evidence type="ECO:0000256" key="4">
    <source>
        <dbReference type="ARBA" id="ARBA00022598"/>
    </source>
</evidence>
<evidence type="ECO:0000256" key="11">
    <source>
        <dbReference type="ARBA" id="ARBA00022840"/>
    </source>
</evidence>
<dbReference type="EC" id="6.3.5.2" evidence="2"/>
<dbReference type="OrthoDB" id="372487at2759"/>
<accession>A0A4S4LB59</accession>
<dbReference type="InterPro" id="IPR041106">
    <property type="entry name" value="XRN1_D2_D3"/>
</dbReference>
<dbReference type="SUPFAM" id="SSF52317">
    <property type="entry name" value="Class I glutamine amidotransferase-like"/>
    <property type="match status" value="1"/>
</dbReference>
<sequence>MGVTGGLDCVYSASQATTPNSFLEHRNSHLFCITALKSRTPKITPWFFRYISERYPMTSQLIEENKIPEFDNLYVDFNGIIHNCSHPNDNDAHFRLSEQQIFTSIFSYVDMLFGKVKPKKLFFMAIDGVAPRAKMNQQRGRRFRSAREAKEIREKAEKNGEKLPDEKAFDSNCITPGTPFMARLSEQLRYFVNKKITEDANWRDIEVVLSGHDVPGEGEHKIMEYIRLAKAQLDYDPNVRHCLYGLDADLIMLGLLSHDPHFCLLREEVKFGPASRRKKDTNLESINFYLLHLSLMREYLNLEFHDIEPSLPFPYNLERIIDDFVLLAVFIGNDFLPHLPDLHIHENGLERLFEVYKRVLPTMGGYLNDSGVIDTHRLQLVLDGMNIWEQEVFEKEYSDLNWYKGKQAKHVNEMEGARRRNKLVLTASQRIIFEEVRAFVFAHRKSRTAVSVETPPDELTMPNMFPARERVFISSLAADLHLDVSWDEYDDEDQNLVVFRLPGSAQRNGNGGTSTDGENGKAVAEVHDGDEEWVDESEESDEDPESVAAVDRVLKKYERAKVVEEEEEDFDTRHDRAVQERMDEWKRGYYREKLEISYNDPEQMEQLVYRYIEGLQWVMHYYYNGVASWSWFYDYHYAPRISDLKGVNEMKFNFELGHPFRPFEQLMGVLPAASMELIPEAYRELMTDPGSSILDFYPSEYEQDLNGKKQDWEAIVKIPFINQDRLLKAMATKEHRLTEDERKRNSFGTSTLFKYNAGETRFYPSSLPGFFPDLVRCMCVMEAFNLPTLDGLHLVPGLCDGVFLGAQALAGFPTLQTLPHTAQLGYHGVNVHGSESKNKSMVVHVQNPREGSKTETVAREMVGHRVFVGWPFVIEAMVVAISDYMFKYEKVKFGDGRDMKVLGNPHTPQGANFWKAKADKIERFYSKRLGVVTGPVKILLHDYESQDKEFEQAVQMVLPEVISEDPRFMEKDAPPLSEEFPTGAKVFFLGDHAYGVAAQVTETTEKSLSVMLAFFAQEKAEIDRFKATVSSRLDVKYYPAYGVADMVGISGHALSKITASFMVLTADGQKNNVGLSLKFEAKSLKEAFPEVFLKLGGSGDQMARASDIFSGDKPDLKVREIKSWLSNKGVRDLEAVSLFCDQLDKETVTQIVALADECTQNKSATTIKKAIVKGIPRQALLKPAHAIYRLQNQTFALGERVVMVQDSGAVPLAVKGAVVGINTKSLDVVWDVPFMAGTTLGDRCPMYRGSTIDLNTCLNLTRPQFTVSTSPNAPPAQQKPAIRQQQRIGPYPAVQPAPGQAPSAGFHPAQNRGGAAMRIMTNPNRGRGRGGAVHVNGQAWVNGKTTVNSNGGNEVQKQQSPNQPQPSEPPSGSNADVASANSSFPESRQQTGFSRGRGGTTFVRASTQGLHALAGTGWVRARTWWINGLRARSVPRPWAGCTSSGADWSSELQLSLKKIADLKWRPKGVILSGSPYSVYDDDAPHVDPVVFELGVPVLGICYGLQEMAWYLKGKVARYDHREYGFAQLVLNKGEKGVDKLFESLGDEMQVWMSHGDQLSELPPDFHIIGNTHNAPFAAIAHDSKPFWGIQFHPEVTHSPMGKALIGQFVRKICGCQAHWTMEEFIGKEVKRIRDMVGPAGRVIGAVSGGVDSTVAAKLMQEAIGDRFHAIMVDNGVLRLNEGKTVYERLNKDLGVNLTLVDSSDRFLSRLADVEDPEQKRRIIGNVFINVFEEEARKLDAAVKKTTGESRKIEWLLQGTLYPDVIESISFKGPSATIKTHHNVGGLLKDMKLKLIEPLRELFKDEVRALGRLLSIPNHLVQRHPFPGPGLAIRILGPVTREQVQILQKADNIYIEEIRKAGLYDQISQAFAVLLPVNAVGVMGDKRTYEQVIALRAVQSEDFMTADWYVFPPEVLRIISSRITNEVEGINRVTYDISSKPPATVEWL</sequence>
<dbReference type="Gene3D" id="3.40.50.880">
    <property type="match status" value="1"/>
</dbReference>
<feature type="binding site" evidence="19">
    <location>
        <begin position="1647"/>
        <end position="1653"/>
    </location>
    <ligand>
        <name>ATP</name>
        <dbReference type="ChEBI" id="CHEBI:30616"/>
    </ligand>
</feature>
<dbReference type="InterPro" id="IPR029062">
    <property type="entry name" value="Class_I_gatase-like"/>
</dbReference>
<dbReference type="UniPathway" id="UPA00189">
    <property type="reaction ID" value="UER00296"/>
</dbReference>
<evidence type="ECO:0000256" key="13">
    <source>
        <dbReference type="ARBA" id="ARBA00030464"/>
    </source>
</evidence>
<evidence type="ECO:0000256" key="2">
    <source>
        <dbReference type="ARBA" id="ARBA00012746"/>
    </source>
</evidence>
<comment type="subunit">
    <text evidence="18">Homodimer. Also forms a small population of homotetramers.</text>
</comment>
<dbReference type="InterPro" id="IPR041385">
    <property type="entry name" value="SH3_12"/>
</dbReference>
<keyword evidence="9" id="KW-0378">Hydrolase</keyword>
<reference evidence="22 23" key="1">
    <citation type="submission" date="2019-02" db="EMBL/GenBank/DDBJ databases">
        <title>Genome sequencing of the rare red list fungi Phellinidium pouzarii.</title>
        <authorList>
            <person name="Buettner E."/>
            <person name="Kellner H."/>
        </authorList>
    </citation>
    <scope>NUCLEOTIDE SEQUENCE [LARGE SCALE GENOMIC DNA]</scope>
    <source>
        <strain evidence="22 23">DSM 108285</strain>
    </source>
</reference>
<dbReference type="InterPro" id="IPR004739">
    <property type="entry name" value="GMP_synth_GATase"/>
</dbReference>
<dbReference type="GO" id="GO:0004534">
    <property type="term" value="F:5'-3' RNA exonuclease activity"/>
    <property type="evidence" value="ECO:0007669"/>
    <property type="project" value="TreeGrafter"/>
</dbReference>
<dbReference type="PANTHER" id="PTHR12341:SF7">
    <property type="entry name" value="5'-3' EXORIBONUCLEASE 1"/>
    <property type="match status" value="1"/>
</dbReference>
<dbReference type="InterPro" id="IPR040992">
    <property type="entry name" value="XRN1_D1"/>
</dbReference>
<dbReference type="PROSITE" id="PS51553">
    <property type="entry name" value="GMPS_ATP_PPASE"/>
    <property type="match status" value="1"/>
</dbReference>
<evidence type="ECO:0000256" key="19">
    <source>
        <dbReference type="PROSITE-ProRule" id="PRU00886"/>
    </source>
</evidence>
<evidence type="ECO:0000256" key="8">
    <source>
        <dbReference type="ARBA" id="ARBA00022755"/>
    </source>
</evidence>
<evidence type="ECO:0000256" key="15">
    <source>
        <dbReference type="ARBA" id="ARBA00038299"/>
    </source>
</evidence>
<dbReference type="PANTHER" id="PTHR12341">
    <property type="entry name" value="5'-&gt;3' EXORIBONUCLEASE"/>
    <property type="match status" value="1"/>
</dbReference>
<evidence type="ECO:0000256" key="16">
    <source>
        <dbReference type="ARBA" id="ARBA00044933"/>
    </source>
</evidence>
<evidence type="ECO:0000256" key="10">
    <source>
        <dbReference type="ARBA" id="ARBA00022839"/>
    </source>
</evidence>
<feature type="region of interest" description="Disordered" evidence="20">
    <location>
        <begin position="1342"/>
        <end position="1400"/>
    </location>
</feature>
<evidence type="ECO:0000256" key="20">
    <source>
        <dbReference type="SAM" id="MobiDB-lite"/>
    </source>
</evidence>
<dbReference type="GO" id="GO:0003723">
    <property type="term" value="F:RNA binding"/>
    <property type="evidence" value="ECO:0007669"/>
    <property type="project" value="TreeGrafter"/>
</dbReference>
<dbReference type="GO" id="GO:0016075">
    <property type="term" value="P:rRNA catabolic process"/>
    <property type="evidence" value="ECO:0007669"/>
    <property type="project" value="TreeGrafter"/>
</dbReference>
<dbReference type="Gene3D" id="3.40.50.12390">
    <property type="match status" value="2"/>
</dbReference>
<dbReference type="GO" id="GO:0000956">
    <property type="term" value="P:nuclear-transcribed mRNA catabolic process"/>
    <property type="evidence" value="ECO:0007669"/>
    <property type="project" value="TreeGrafter"/>
</dbReference>
<dbReference type="FunFam" id="3.40.50.620:FF:000001">
    <property type="entry name" value="GMP synthase [glutamine-hydrolyzing]"/>
    <property type="match status" value="1"/>
</dbReference>
<dbReference type="SUPFAM" id="SSF54810">
    <property type="entry name" value="GMP synthetase C-terminal dimerisation domain"/>
    <property type="match status" value="1"/>
</dbReference>
<dbReference type="NCBIfam" id="TIGR00884">
    <property type="entry name" value="guaA_Cterm"/>
    <property type="match status" value="1"/>
</dbReference>
<dbReference type="InterPro" id="IPR041412">
    <property type="entry name" value="Xrn1_helical"/>
</dbReference>
<keyword evidence="5" id="KW-0540">Nuclease</keyword>
<dbReference type="Gene3D" id="1.25.40.1050">
    <property type="match status" value="1"/>
</dbReference>
<dbReference type="CDD" id="cd01742">
    <property type="entry name" value="GATase1_GMP_Synthase"/>
    <property type="match status" value="1"/>
</dbReference>
<evidence type="ECO:0000256" key="14">
    <source>
        <dbReference type="ARBA" id="ARBA00031356"/>
    </source>
</evidence>
<keyword evidence="4" id="KW-0436">Ligase</keyword>